<dbReference type="Proteomes" id="UP000198854">
    <property type="component" value="Unassembled WGS sequence"/>
</dbReference>
<dbReference type="EMBL" id="FNDD01000016">
    <property type="protein sequence ID" value="SDH43923.1"/>
    <property type="molecule type" value="Genomic_DNA"/>
</dbReference>
<dbReference type="AlphaFoldDB" id="A0A1G8CFE5"/>
<sequence>MSIIYGTTNTKGTGGASNLTTENGTEIDLSAIDVSSVGSGEWTIDSGLVTVDSYNDGSRVHTQYTTIANTGEWNDDGVKELYIDSDNIDAIDTDYHNITIENFVDVSIHLDTEVQDEFIDGGPTSNNITVVDAKRGDIDLGDHATYNDLTIISHSNGDSWSNLFTVNGSDSISDKVTFTTEGSAYEDTGSEYTEFVVDLNGGNDIFTYAIDAAVSDDMTRSVDGGDGTDTLVLDADSSDLNFSNFEVITSDSDDEFTVTLSEDILVSNSSSDDPLTITNLNIDFADDYQSISATQNVDDDSSELYTVTVEYDDGSYTFITDNIDQDWITS</sequence>
<dbReference type="OrthoDB" id="5891950at2"/>
<evidence type="ECO:0000256" key="1">
    <source>
        <dbReference type="SAM" id="MobiDB-lite"/>
    </source>
</evidence>
<dbReference type="RefSeq" id="WP_093274939.1">
    <property type="nucleotide sequence ID" value="NZ_FNDD01000016.1"/>
</dbReference>
<evidence type="ECO:0000313" key="2">
    <source>
        <dbReference type="EMBL" id="SDH43923.1"/>
    </source>
</evidence>
<organism evidence="2 3">
    <name type="scientific">Vibrio xiamenensis</name>
    <dbReference type="NCBI Taxonomy" id="861298"/>
    <lineage>
        <taxon>Bacteria</taxon>
        <taxon>Pseudomonadati</taxon>
        <taxon>Pseudomonadota</taxon>
        <taxon>Gammaproteobacteria</taxon>
        <taxon>Vibrionales</taxon>
        <taxon>Vibrionaceae</taxon>
        <taxon>Vibrio</taxon>
    </lineage>
</organism>
<proteinExistence type="predicted"/>
<name>A0A1G8CFE5_9VIBR</name>
<protein>
    <submittedName>
        <fullName evidence="2">Uncharacterized protein</fullName>
    </submittedName>
</protein>
<feature type="region of interest" description="Disordered" evidence="1">
    <location>
        <begin position="1"/>
        <end position="22"/>
    </location>
</feature>
<gene>
    <name evidence="2" type="ORF">SAMN04488136_11628</name>
</gene>
<evidence type="ECO:0000313" key="3">
    <source>
        <dbReference type="Proteomes" id="UP000198854"/>
    </source>
</evidence>
<accession>A0A1G8CFE5</accession>
<dbReference type="STRING" id="861298.SAMN04488136_11628"/>
<reference evidence="2 3" key="1">
    <citation type="submission" date="2016-10" db="EMBL/GenBank/DDBJ databases">
        <authorList>
            <person name="de Groot N.N."/>
        </authorList>
    </citation>
    <scope>NUCLEOTIDE SEQUENCE [LARGE SCALE GENOMIC DNA]</scope>
    <source>
        <strain evidence="2 3">CGMCC 1.10228</strain>
    </source>
</reference>
<keyword evidence="3" id="KW-1185">Reference proteome</keyword>